<name>A0A067BYU5_SAPPC</name>
<dbReference type="VEuPathDB" id="FungiDB:SPRG_11117"/>
<proteinExistence type="predicted"/>
<dbReference type="AlphaFoldDB" id="A0A067BYU5"/>
<dbReference type="Proteomes" id="UP000030745">
    <property type="component" value="Unassembled WGS sequence"/>
</dbReference>
<protein>
    <submittedName>
        <fullName evidence="1">Uncharacterized protein</fullName>
    </submittedName>
</protein>
<evidence type="ECO:0000313" key="1">
    <source>
        <dbReference type="EMBL" id="KDO23669.1"/>
    </source>
</evidence>
<dbReference type="RefSeq" id="XP_012205652.1">
    <property type="nucleotide sequence ID" value="XM_012350262.1"/>
</dbReference>
<organism evidence="1 2">
    <name type="scientific">Saprolegnia parasitica (strain CBS 223.65)</name>
    <dbReference type="NCBI Taxonomy" id="695850"/>
    <lineage>
        <taxon>Eukaryota</taxon>
        <taxon>Sar</taxon>
        <taxon>Stramenopiles</taxon>
        <taxon>Oomycota</taxon>
        <taxon>Saprolegniomycetes</taxon>
        <taxon>Saprolegniales</taxon>
        <taxon>Saprolegniaceae</taxon>
        <taxon>Saprolegnia</taxon>
    </lineage>
</organism>
<gene>
    <name evidence="1" type="ORF">SPRG_11117</name>
</gene>
<accession>A0A067BYU5</accession>
<sequence>MSTQVASPRCISLVYSNELVKARTDSVFRSMLQQLSENDDDDHNTRLLKKALQYRKRPPHVNVTVSDDTETAAPCT</sequence>
<dbReference type="KEGG" id="spar:SPRG_11117"/>
<dbReference type="GeneID" id="24133186"/>
<reference evidence="1 2" key="1">
    <citation type="journal article" date="2013" name="PLoS Genet.">
        <title>Distinctive expansion of potential virulence genes in the genome of the oomycete fish pathogen Saprolegnia parasitica.</title>
        <authorList>
            <person name="Jiang R.H."/>
            <person name="de Bruijn I."/>
            <person name="Haas B.J."/>
            <person name="Belmonte R."/>
            <person name="Lobach L."/>
            <person name="Christie J."/>
            <person name="van den Ackerveken G."/>
            <person name="Bottin A."/>
            <person name="Bulone V."/>
            <person name="Diaz-Moreno S.M."/>
            <person name="Dumas B."/>
            <person name="Fan L."/>
            <person name="Gaulin E."/>
            <person name="Govers F."/>
            <person name="Grenville-Briggs L.J."/>
            <person name="Horner N.R."/>
            <person name="Levin J.Z."/>
            <person name="Mammella M."/>
            <person name="Meijer H.J."/>
            <person name="Morris P."/>
            <person name="Nusbaum C."/>
            <person name="Oome S."/>
            <person name="Phillips A.J."/>
            <person name="van Rooyen D."/>
            <person name="Rzeszutek E."/>
            <person name="Saraiva M."/>
            <person name="Secombes C.J."/>
            <person name="Seidl M.F."/>
            <person name="Snel B."/>
            <person name="Stassen J.H."/>
            <person name="Sykes S."/>
            <person name="Tripathy S."/>
            <person name="van den Berg H."/>
            <person name="Vega-Arreguin J.C."/>
            <person name="Wawra S."/>
            <person name="Young S.K."/>
            <person name="Zeng Q."/>
            <person name="Dieguez-Uribeondo J."/>
            <person name="Russ C."/>
            <person name="Tyler B.M."/>
            <person name="van West P."/>
        </authorList>
    </citation>
    <scope>NUCLEOTIDE SEQUENCE [LARGE SCALE GENOMIC DNA]</scope>
    <source>
        <strain evidence="1 2">CBS 223.65</strain>
    </source>
</reference>
<dbReference type="OrthoDB" id="78639at2759"/>
<keyword evidence="2" id="KW-1185">Reference proteome</keyword>
<evidence type="ECO:0000313" key="2">
    <source>
        <dbReference type="Proteomes" id="UP000030745"/>
    </source>
</evidence>
<dbReference type="EMBL" id="KK583251">
    <property type="protein sequence ID" value="KDO23669.1"/>
    <property type="molecule type" value="Genomic_DNA"/>
</dbReference>